<evidence type="ECO:0000256" key="4">
    <source>
        <dbReference type="ARBA" id="ARBA00022679"/>
    </source>
</evidence>
<comment type="subcellular location">
    <subcellularLocation>
        <location evidence="6">Cytoplasm</location>
    </subcellularLocation>
</comment>
<dbReference type="PANTHER" id="PTHR43648:SF1">
    <property type="entry name" value="ELECTRON TRANSFER FLAVOPROTEIN BETA SUBUNIT LYSINE METHYLTRANSFERASE"/>
    <property type="match status" value="1"/>
</dbReference>
<dbReference type="GO" id="GO:0005737">
    <property type="term" value="C:cytoplasm"/>
    <property type="evidence" value="ECO:0007669"/>
    <property type="project" value="UniProtKB-SubCell"/>
</dbReference>
<keyword evidence="4 6" id="KW-0808">Transferase</keyword>
<dbReference type="GO" id="GO:0008276">
    <property type="term" value="F:protein methyltransferase activity"/>
    <property type="evidence" value="ECO:0007669"/>
    <property type="project" value="UniProtKB-UniRule"/>
</dbReference>
<protein>
    <recommendedName>
        <fullName evidence="6">Ribosomal protein L11 methyltransferase</fullName>
        <shortName evidence="6">L11 Mtase</shortName>
        <ecNumber evidence="6">2.1.1.-</ecNumber>
    </recommendedName>
</protein>
<dbReference type="Pfam" id="PF06325">
    <property type="entry name" value="PrmA"/>
    <property type="match status" value="1"/>
</dbReference>
<dbReference type="HAMAP" id="MF_00735">
    <property type="entry name" value="Methyltr_PrmA"/>
    <property type="match status" value="1"/>
</dbReference>
<dbReference type="Proteomes" id="UP000448943">
    <property type="component" value="Unassembled WGS sequence"/>
</dbReference>
<dbReference type="EMBL" id="SIJB01000025">
    <property type="protein sequence ID" value="NBI29473.1"/>
    <property type="molecule type" value="Genomic_DNA"/>
</dbReference>
<sequence>MNWYEICIYTTEEASEQISNFFHENGAGGVSIEESGSLNKERDTSLGQWYEKPLNDFPEGDAEIKAYFPEEVDMDELLKGLERFVKNLIELDINVGKADMKLQIVNEEDWANAWKQYFKPVRITEKITIKPTWEDYDAGENECVVELDPGMAFGTGTHATTSLCLKALEKAQVEGKNVIDVGTGSGILSIAVMKLGANKVLALDLDPVAVSSAKENVRINQLEEKIKVQQSDLLQVLRITQDHTNQVKTQIVVANILAEIILTFIDDVYNVLEHDGLFIASGIIKQKEDDVLEALSKSQFEIVQKLEQEDWVAITAKKR</sequence>
<dbReference type="InterPro" id="IPR004498">
    <property type="entry name" value="Ribosomal_PrmA_MeTrfase"/>
</dbReference>
<dbReference type="NCBIfam" id="TIGR00406">
    <property type="entry name" value="prmA"/>
    <property type="match status" value="1"/>
</dbReference>
<dbReference type="GO" id="GO:0032259">
    <property type="term" value="P:methylation"/>
    <property type="evidence" value="ECO:0007669"/>
    <property type="project" value="UniProtKB-KW"/>
</dbReference>
<keyword evidence="5 6" id="KW-0949">S-adenosyl-L-methionine</keyword>
<keyword evidence="3 6" id="KW-0489">Methyltransferase</keyword>
<accession>A0A6N9Q3W6</accession>
<dbReference type="SUPFAM" id="SSF53335">
    <property type="entry name" value="S-adenosyl-L-methionine-dependent methyltransferases"/>
    <property type="match status" value="1"/>
</dbReference>
<comment type="similarity">
    <text evidence="1 6">Belongs to the methyltransferase superfamily. PrmA family.</text>
</comment>
<dbReference type="GO" id="GO:0005840">
    <property type="term" value="C:ribosome"/>
    <property type="evidence" value="ECO:0007669"/>
    <property type="project" value="UniProtKB-KW"/>
</dbReference>
<evidence type="ECO:0000313" key="7">
    <source>
        <dbReference type="EMBL" id="NBI29473.1"/>
    </source>
</evidence>
<reference evidence="7 8" key="1">
    <citation type="submission" date="2019-01" db="EMBL/GenBank/DDBJ databases">
        <title>Chengkuizengella sp. nov., isolated from deep-sea sediment of East Pacific Ocean.</title>
        <authorList>
            <person name="Yang J."/>
            <person name="Lai Q."/>
            <person name="Shao Z."/>
        </authorList>
    </citation>
    <scope>NUCLEOTIDE SEQUENCE [LARGE SCALE GENOMIC DNA]</scope>
    <source>
        <strain evidence="7 8">YPA3-1-1</strain>
    </source>
</reference>
<dbReference type="Gene3D" id="3.40.50.150">
    <property type="entry name" value="Vaccinia Virus protein VP39"/>
    <property type="match status" value="1"/>
</dbReference>
<comment type="function">
    <text evidence="6">Methylates ribosomal protein L11.</text>
</comment>
<feature type="binding site" evidence="6">
    <location>
        <position position="255"/>
    </location>
    <ligand>
        <name>S-adenosyl-L-methionine</name>
        <dbReference type="ChEBI" id="CHEBI:59789"/>
    </ligand>
</feature>
<keyword evidence="7" id="KW-0689">Ribosomal protein</keyword>
<gene>
    <name evidence="6" type="primary">prmA</name>
    <name evidence="7" type="ORF">ERL59_10935</name>
</gene>
<dbReference type="PIRSF" id="PIRSF000401">
    <property type="entry name" value="RPL11_MTase"/>
    <property type="match status" value="1"/>
</dbReference>
<name>A0A6N9Q3W6_9BACL</name>
<keyword evidence="7" id="KW-0687">Ribonucleoprotein</keyword>
<dbReference type="InterPro" id="IPR050078">
    <property type="entry name" value="Ribosomal_L11_MeTrfase_PrmA"/>
</dbReference>
<dbReference type="RefSeq" id="WP_160646283.1">
    <property type="nucleotide sequence ID" value="NZ_SIJB01000025.1"/>
</dbReference>
<dbReference type="CDD" id="cd02440">
    <property type="entry name" value="AdoMet_MTases"/>
    <property type="match status" value="1"/>
</dbReference>
<dbReference type="OrthoDB" id="9785995at2"/>
<dbReference type="InterPro" id="IPR029063">
    <property type="entry name" value="SAM-dependent_MTases_sf"/>
</dbReference>
<feature type="binding site" evidence="6">
    <location>
        <position position="182"/>
    </location>
    <ligand>
        <name>S-adenosyl-L-methionine</name>
        <dbReference type="ChEBI" id="CHEBI:59789"/>
    </ligand>
</feature>
<dbReference type="AlphaFoldDB" id="A0A6N9Q3W6"/>
<evidence type="ECO:0000256" key="3">
    <source>
        <dbReference type="ARBA" id="ARBA00022603"/>
    </source>
</evidence>
<evidence type="ECO:0000256" key="2">
    <source>
        <dbReference type="ARBA" id="ARBA00022490"/>
    </source>
</evidence>
<comment type="caution">
    <text evidence="7">The sequence shown here is derived from an EMBL/GenBank/DDBJ whole genome shotgun (WGS) entry which is preliminary data.</text>
</comment>
<dbReference type="PANTHER" id="PTHR43648">
    <property type="entry name" value="ELECTRON TRANSFER FLAVOPROTEIN BETA SUBUNIT LYSINE METHYLTRANSFERASE"/>
    <property type="match status" value="1"/>
</dbReference>
<feature type="binding site" evidence="6">
    <location>
        <position position="204"/>
    </location>
    <ligand>
        <name>S-adenosyl-L-methionine</name>
        <dbReference type="ChEBI" id="CHEBI:59789"/>
    </ligand>
</feature>
<feature type="binding site" evidence="6">
    <location>
        <position position="161"/>
    </location>
    <ligand>
        <name>S-adenosyl-L-methionine</name>
        <dbReference type="ChEBI" id="CHEBI:59789"/>
    </ligand>
</feature>
<evidence type="ECO:0000256" key="5">
    <source>
        <dbReference type="ARBA" id="ARBA00022691"/>
    </source>
</evidence>
<evidence type="ECO:0000313" key="8">
    <source>
        <dbReference type="Proteomes" id="UP000448943"/>
    </source>
</evidence>
<proteinExistence type="inferred from homology"/>
<keyword evidence="8" id="KW-1185">Reference proteome</keyword>
<keyword evidence="2 6" id="KW-0963">Cytoplasm</keyword>
<dbReference type="EC" id="2.1.1.-" evidence="6"/>
<comment type="catalytic activity">
    <reaction evidence="6">
        <text>L-lysyl-[protein] + 3 S-adenosyl-L-methionine = N(6),N(6),N(6)-trimethyl-L-lysyl-[protein] + 3 S-adenosyl-L-homocysteine + 3 H(+)</text>
        <dbReference type="Rhea" id="RHEA:54192"/>
        <dbReference type="Rhea" id="RHEA-COMP:9752"/>
        <dbReference type="Rhea" id="RHEA-COMP:13826"/>
        <dbReference type="ChEBI" id="CHEBI:15378"/>
        <dbReference type="ChEBI" id="CHEBI:29969"/>
        <dbReference type="ChEBI" id="CHEBI:57856"/>
        <dbReference type="ChEBI" id="CHEBI:59789"/>
        <dbReference type="ChEBI" id="CHEBI:61961"/>
    </reaction>
</comment>
<organism evidence="7 8">
    <name type="scientific">Chengkuizengella marina</name>
    <dbReference type="NCBI Taxonomy" id="2507566"/>
    <lineage>
        <taxon>Bacteria</taxon>
        <taxon>Bacillati</taxon>
        <taxon>Bacillota</taxon>
        <taxon>Bacilli</taxon>
        <taxon>Bacillales</taxon>
        <taxon>Paenibacillaceae</taxon>
        <taxon>Chengkuizengella</taxon>
    </lineage>
</organism>
<evidence type="ECO:0000256" key="6">
    <source>
        <dbReference type="HAMAP-Rule" id="MF_00735"/>
    </source>
</evidence>
<evidence type="ECO:0000256" key="1">
    <source>
        <dbReference type="ARBA" id="ARBA00009741"/>
    </source>
</evidence>